<evidence type="ECO:0000256" key="1">
    <source>
        <dbReference type="SAM" id="Coils"/>
    </source>
</evidence>
<gene>
    <name evidence="4" type="ORF">NQ314_017353</name>
</gene>
<dbReference type="InterPro" id="IPR013899">
    <property type="entry name" value="DUF1771"/>
</dbReference>
<feature type="region of interest" description="Disordered" evidence="2">
    <location>
        <begin position="517"/>
        <end position="552"/>
    </location>
</feature>
<dbReference type="InterPro" id="IPR009060">
    <property type="entry name" value="UBA-like_sf"/>
</dbReference>
<dbReference type="InterPro" id="IPR027417">
    <property type="entry name" value="P-loop_NTPase"/>
</dbReference>
<dbReference type="AlphaFoldDB" id="A0AAV8WT42"/>
<evidence type="ECO:0000313" key="4">
    <source>
        <dbReference type="EMBL" id="KAJ8929919.1"/>
    </source>
</evidence>
<dbReference type="Proteomes" id="UP001162156">
    <property type="component" value="Unassembled WGS sequence"/>
</dbReference>
<reference evidence="4" key="1">
    <citation type="journal article" date="2023" name="Insect Mol. Biol.">
        <title>Genome sequencing provides insights into the evolution of gene families encoding plant cell wall-degrading enzymes in longhorned beetles.</title>
        <authorList>
            <person name="Shin N.R."/>
            <person name="Okamura Y."/>
            <person name="Kirsch R."/>
            <person name="Pauchet Y."/>
        </authorList>
    </citation>
    <scope>NUCLEOTIDE SEQUENCE</scope>
    <source>
        <strain evidence="4">RBIC_L_NR</strain>
    </source>
</reference>
<dbReference type="SUPFAM" id="SSF52540">
    <property type="entry name" value="P-loop containing nucleoside triphosphate hydrolases"/>
    <property type="match status" value="1"/>
</dbReference>
<feature type="compositionally biased region" description="Polar residues" evidence="2">
    <location>
        <begin position="525"/>
        <end position="535"/>
    </location>
</feature>
<dbReference type="PROSITE" id="PS51140">
    <property type="entry name" value="CUE"/>
    <property type="match status" value="1"/>
</dbReference>
<dbReference type="EMBL" id="JANEYF010004838">
    <property type="protein sequence ID" value="KAJ8929919.1"/>
    <property type="molecule type" value="Genomic_DNA"/>
</dbReference>
<dbReference type="PANTHER" id="PTHR46535">
    <property type="entry name" value="NEDD4-BINDING PROTEIN 2"/>
    <property type="match status" value="1"/>
</dbReference>
<dbReference type="GO" id="GO:0004519">
    <property type="term" value="F:endonuclease activity"/>
    <property type="evidence" value="ECO:0007669"/>
    <property type="project" value="TreeGrafter"/>
</dbReference>
<organism evidence="4 5">
    <name type="scientific">Rhamnusium bicolor</name>
    <dbReference type="NCBI Taxonomy" id="1586634"/>
    <lineage>
        <taxon>Eukaryota</taxon>
        <taxon>Metazoa</taxon>
        <taxon>Ecdysozoa</taxon>
        <taxon>Arthropoda</taxon>
        <taxon>Hexapoda</taxon>
        <taxon>Insecta</taxon>
        <taxon>Pterygota</taxon>
        <taxon>Neoptera</taxon>
        <taxon>Endopterygota</taxon>
        <taxon>Coleoptera</taxon>
        <taxon>Polyphaga</taxon>
        <taxon>Cucujiformia</taxon>
        <taxon>Chrysomeloidea</taxon>
        <taxon>Cerambycidae</taxon>
        <taxon>Lepturinae</taxon>
        <taxon>Rhagiini</taxon>
        <taxon>Rhamnusium</taxon>
    </lineage>
</organism>
<evidence type="ECO:0000256" key="2">
    <source>
        <dbReference type="SAM" id="MobiDB-lite"/>
    </source>
</evidence>
<comment type="caution">
    <text evidence="4">The sequence shown here is derived from an EMBL/GenBank/DDBJ whole genome shotgun (WGS) entry which is preliminary data.</text>
</comment>
<dbReference type="Pfam" id="PF08590">
    <property type="entry name" value="DUF1771"/>
    <property type="match status" value="1"/>
</dbReference>
<dbReference type="GO" id="GO:0043130">
    <property type="term" value="F:ubiquitin binding"/>
    <property type="evidence" value="ECO:0007669"/>
    <property type="project" value="InterPro"/>
</dbReference>
<dbReference type="GO" id="GO:0005634">
    <property type="term" value="C:nucleus"/>
    <property type="evidence" value="ECO:0007669"/>
    <property type="project" value="TreeGrafter"/>
</dbReference>
<dbReference type="InterPro" id="IPR052772">
    <property type="entry name" value="Endo/PolyKinase_Domain-Protein"/>
</dbReference>
<dbReference type="SMART" id="SM01162">
    <property type="entry name" value="DUF1771"/>
    <property type="match status" value="1"/>
</dbReference>
<accession>A0AAV8WT42</accession>
<keyword evidence="5" id="KW-1185">Reference proteome</keyword>
<dbReference type="PANTHER" id="PTHR46535:SF1">
    <property type="entry name" value="NEDD4-BINDING PROTEIN 2"/>
    <property type="match status" value="1"/>
</dbReference>
<dbReference type="CDD" id="cd14279">
    <property type="entry name" value="CUE"/>
    <property type="match status" value="1"/>
</dbReference>
<evidence type="ECO:0000259" key="3">
    <source>
        <dbReference type="PROSITE" id="PS51140"/>
    </source>
</evidence>
<feature type="domain" description="CUE" evidence="3">
    <location>
        <begin position="456"/>
        <end position="499"/>
    </location>
</feature>
<proteinExistence type="predicted"/>
<keyword evidence="1" id="KW-0175">Coiled coil</keyword>
<protein>
    <recommendedName>
        <fullName evidence="3">CUE domain-containing protein</fullName>
    </recommendedName>
</protein>
<evidence type="ECO:0000313" key="5">
    <source>
        <dbReference type="Proteomes" id="UP001162156"/>
    </source>
</evidence>
<feature type="coiled-coil region" evidence="1">
    <location>
        <begin position="707"/>
        <end position="741"/>
    </location>
</feature>
<dbReference type="InterPro" id="IPR003892">
    <property type="entry name" value="CUE"/>
</dbReference>
<dbReference type="Gene3D" id="3.40.50.300">
    <property type="entry name" value="P-loop containing nucleotide triphosphate hydrolases"/>
    <property type="match status" value="1"/>
</dbReference>
<dbReference type="SUPFAM" id="SSF46934">
    <property type="entry name" value="UBA-like"/>
    <property type="match status" value="1"/>
</dbReference>
<dbReference type="Pfam" id="PF13671">
    <property type="entry name" value="AAA_33"/>
    <property type="match status" value="1"/>
</dbReference>
<name>A0AAV8WT42_9CUCU</name>
<sequence length="941" mass="108065">MINCQMAPLSTPLKATYVAPKMSKKASDIDRAIKYIQKGYKVLIIMRGVPGCGKSYLAKNILQSTVGFNSNSKLHILSSDDFFCQNGVYKFDSNKLQDAHGWNHNRAFQALSRGFSPVIIDNTNTQMWEMKPYAMMATDYGYIIEILEPDTHWCFNDKELAKRNSHCVPRATIKDMIDRYDKNITPQKLLSAYNLTYRLQKPPQLRLYPPLNISNSMSTNSLSNKTGLPENYNFEANNMKSKSVSVLNIRPLESKTESVEMINLMDFNDDETSQVKLQPVVKMRRHEMILISQDQNPVDDILMCSNGSENENSSVLLPSQQNETDVIMVESSDEENEITQADKKIFLDLETAWGINENALRSWDIVTPITDDGNFTNFSQYSTSKHQIITKDSSCNTEEEYFQLLRNKQIDANNSVVKVLDTLNRDINRTTPKREPILLKKSMHDKSCLTEDIFEDYENHMSQLVNLFPSVPKRHLNYWYNKCRGDLEWTIEFLLEAKEEISTLIEDSNVDTEQVNVKTDEADSDSSNSNQTGLVNCNERKIKRNRNSSDESKELKKIIESKVDINDEHYSKHLLKIKQLKFGNSNGFTDNSIPSTSANNAQFNNSSNISQPSNPKSYISKEGSCMTNAEEVVVIVDSDMEFDDSDGEENNTPEQIPEETTELNLGDSFVAQLEEKFGDPNMTYPKGFQPVVQVPITLARQLYTFYIESVYQQMETQKQVLETLIREDEEFARNLQAKEEENVTLQPQVQSTSTIPAIMDEQVAQGIYQKETDKWKDLNPDNLAAKLTRQKLFTTFPTIDKDTLIEILYAHDNKYQDTVETLLASTRQEDVRGNPNVIKEPPLREEVIAEMKEAQKNSTNQEYVDQQAATFYREEANKYLKKRAELYQKAQQYQQRGMNEVAQFYSGLASQQTIYFDRANNIAATTFLDEHSKRFARFQHH</sequence>